<evidence type="ECO:0000313" key="2">
    <source>
        <dbReference type="EMBL" id="QDU37856.1"/>
    </source>
</evidence>
<gene>
    <name evidence="2" type="ORF">Mal4_21730</name>
</gene>
<feature type="domain" description="DNA mimic protein DMP19 C-terminal" evidence="1">
    <location>
        <begin position="232"/>
        <end position="346"/>
    </location>
</feature>
<sequence length="357" mass="39466">MCSSNSRPPEAAAPLQRYAQHRNAHFRKHAALALGAIGTEERIAPISALIADEEWLVRMQAMTGVELALDHGRATQPLRDVAFTPTLALIRESESLEIVQPCCLLLSLDRERASEILLSETYFTPSNRDLADVIRAFNEEKIPITHDRLLPLVEELESRPKQGKYDLALANAISACALNPAGDTEERLRRHLGSQDELVARAAAKGLAALAGVTDPWKHVLQQLDEEHSNVEELTVPQEHYFGVLVYDSEVNNGGHVQYFGNSSGGYWKIAIEGLEAVGSPQRAEILREAIALFGKKGPSSDWDRRGEQLAGFSSRKDSQLKGCDDRYFACSDNLSVLLALYALEHREHFTDSSSSQ</sequence>
<dbReference type="Proteomes" id="UP000320496">
    <property type="component" value="Chromosome"/>
</dbReference>
<dbReference type="KEGG" id="mri:Mal4_21730"/>
<dbReference type="Pfam" id="PF14300">
    <property type="entry name" value="DMP19"/>
    <property type="match status" value="1"/>
</dbReference>
<evidence type="ECO:0000313" key="3">
    <source>
        <dbReference type="Proteomes" id="UP000320496"/>
    </source>
</evidence>
<accession>A0A517Z5U4</accession>
<dbReference type="Gene3D" id="1.20.1420.60">
    <property type="match status" value="1"/>
</dbReference>
<reference evidence="2 3" key="1">
    <citation type="submission" date="2019-02" db="EMBL/GenBank/DDBJ databases">
        <title>Deep-cultivation of Planctomycetes and their phenomic and genomic characterization uncovers novel biology.</title>
        <authorList>
            <person name="Wiegand S."/>
            <person name="Jogler M."/>
            <person name="Boedeker C."/>
            <person name="Pinto D."/>
            <person name="Vollmers J."/>
            <person name="Rivas-Marin E."/>
            <person name="Kohn T."/>
            <person name="Peeters S.H."/>
            <person name="Heuer A."/>
            <person name="Rast P."/>
            <person name="Oberbeckmann S."/>
            <person name="Bunk B."/>
            <person name="Jeske O."/>
            <person name="Meyerdierks A."/>
            <person name="Storesund J.E."/>
            <person name="Kallscheuer N."/>
            <person name="Luecker S."/>
            <person name="Lage O.M."/>
            <person name="Pohl T."/>
            <person name="Merkel B.J."/>
            <person name="Hornburger P."/>
            <person name="Mueller R.-W."/>
            <person name="Bruemmer F."/>
            <person name="Labrenz M."/>
            <person name="Spormann A.M."/>
            <person name="Op den Camp H."/>
            <person name="Overmann J."/>
            <person name="Amann R."/>
            <person name="Jetten M.S.M."/>
            <person name="Mascher T."/>
            <person name="Medema M.H."/>
            <person name="Devos D.P."/>
            <person name="Kaster A.-K."/>
            <person name="Ovreas L."/>
            <person name="Rohde M."/>
            <person name="Galperin M.Y."/>
            <person name="Jogler C."/>
        </authorList>
    </citation>
    <scope>NUCLEOTIDE SEQUENCE [LARGE SCALE GENOMIC DNA]</scope>
    <source>
        <strain evidence="2 3">Mal4</strain>
    </source>
</reference>
<dbReference type="AlphaFoldDB" id="A0A517Z5U4"/>
<protein>
    <recommendedName>
        <fullName evidence="1">DNA mimic protein DMP19 C-terminal domain-containing protein</fullName>
    </recommendedName>
</protein>
<evidence type="ECO:0000259" key="1">
    <source>
        <dbReference type="Pfam" id="PF14300"/>
    </source>
</evidence>
<keyword evidence="3" id="KW-1185">Reference proteome</keyword>
<name>A0A517Z5U4_9PLAN</name>
<dbReference type="Pfam" id="PF13646">
    <property type="entry name" value="HEAT_2"/>
    <property type="match status" value="1"/>
</dbReference>
<organism evidence="2 3">
    <name type="scientific">Maioricimonas rarisocia</name>
    <dbReference type="NCBI Taxonomy" id="2528026"/>
    <lineage>
        <taxon>Bacteria</taxon>
        <taxon>Pseudomonadati</taxon>
        <taxon>Planctomycetota</taxon>
        <taxon>Planctomycetia</taxon>
        <taxon>Planctomycetales</taxon>
        <taxon>Planctomycetaceae</taxon>
        <taxon>Maioricimonas</taxon>
    </lineage>
</organism>
<dbReference type="InterPro" id="IPR011989">
    <property type="entry name" value="ARM-like"/>
</dbReference>
<dbReference type="InterPro" id="IPR025402">
    <property type="entry name" value="DMP19_C"/>
</dbReference>
<dbReference type="Gene3D" id="1.25.10.10">
    <property type="entry name" value="Leucine-rich Repeat Variant"/>
    <property type="match status" value="1"/>
</dbReference>
<proteinExistence type="predicted"/>
<dbReference type="SUPFAM" id="SSF48371">
    <property type="entry name" value="ARM repeat"/>
    <property type="match status" value="1"/>
</dbReference>
<dbReference type="InterPro" id="IPR016024">
    <property type="entry name" value="ARM-type_fold"/>
</dbReference>
<dbReference type="EMBL" id="CP036275">
    <property type="protein sequence ID" value="QDU37856.1"/>
    <property type="molecule type" value="Genomic_DNA"/>
</dbReference>